<sequence>MTGGSGGKITHVGSRIRILIASPLGHVVAMPLESSFDDVTVEVAVDQDEFVRGIAGRVRFDVVAADLIWNRPTMEWTFDGLDAIDALRQADRLAPVLLATQGHSMERDHLEEARLRPEVSGVIAKSDGLMPLMNAIRTVALGQRLSVGESTGRRVAPLYELFVGRRGHTAGRLAGAIASGNATDTASLAVAAKVSPNTANKLTSHYLGPIITQRGEHDERLPMSQAAVYRWCGLHARYIVSWCRRHGHSDVLGTLPS</sequence>
<reference evidence="1 2" key="1">
    <citation type="submission" date="2019-11" db="EMBL/GenBank/DDBJ databases">
        <title>Gordonia sp. nov., a novel actinobacterium isolated from mangrove soil in Hainan.</title>
        <authorList>
            <person name="Huang X."/>
            <person name="Xie Y."/>
            <person name="Chu X."/>
            <person name="Xiao K."/>
        </authorList>
    </citation>
    <scope>NUCLEOTIDE SEQUENCE [LARGE SCALE GENOMIC DNA]</scope>
    <source>
        <strain evidence="1 2">HNM0687</strain>
    </source>
</reference>
<dbReference type="AlphaFoldDB" id="A0A6L7GR55"/>
<dbReference type="Gene3D" id="3.40.50.2300">
    <property type="match status" value="1"/>
</dbReference>
<evidence type="ECO:0000313" key="2">
    <source>
        <dbReference type="Proteomes" id="UP000475545"/>
    </source>
</evidence>
<dbReference type="Proteomes" id="UP000475545">
    <property type="component" value="Unassembled WGS sequence"/>
</dbReference>
<protein>
    <submittedName>
        <fullName evidence="1">Response regulator</fullName>
    </submittedName>
</protein>
<dbReference type="RefSeq" id="WP_160901829.1">
    <property type="nucleotide sequence ID" value="NZ_CP102850.1"/>
</dbReference>
<accession>A0A6L7GR55</accession>
<gene>
    <name evidence="1" type="ORF">GIY30_09910</name>
</gene>
<organism evidence="1 2">
    <name type="scientific">Gordonia mangrovi</name>
    <dbReference type="NCBI Taxonomy" id="2665643"/>
    <lineage>
        <taxon>Bacteria</taxon>
        <taxon>Bacillati</taxon>
        <taxon>Actinomycetota</taxon>
        <taxon>Actinomycetes</taxon>
        <taxon>Mycobacteriales</taxon>
        <taxon>Gordoniaceae</taxon>
        <taxon>Gordonia</taxon>
    </lineage>
</organism>
<keyword evidence="2" id="KW-1185">Reference proteome</keyword>
<name>A0A6L7GR55_9ACTN</name>
<comment type="caution">
    <text evidence="1">The sequence shown here is derived from an EMBL/GenBank/DDBJ whole genome shotgun (WGS) entry which is preliminary data.</text>
</comment>
<evidence type="ECO:0000313" key="1">
    <source>
        <dbReference type="EMBL" id="MXP21661.1"/>
    </source>
</evidence>
<dbReference type="EMBL" id="WMBR01000002">
    <property type="protein sequence ID" value="MXP21661.1"/>
    <property type="molecule type" value="Genomic_DNA"/>
</dbReference>
<proteinExistence type="predicted"/>